<sequence length="111" mass="11935">MTTRRDFLRRSAAALATLPVLATAARAQTTHTVTIKSMAFTPENLTISAGDTVTWVNEDRPRHSAWEDSGDAFDTGLLAQGDSASVTFNSAGSFSYRCRPHGNMRGSITVS</sequence>
<dbReference type="PROSITE" id="PS00196">
    <property type="entry name" value="COPPER_BLUE"/>
    <property type="match status" value="1"/>
</dbReference>
<feature type="binding site" evidence="7">
    <location>
        <position position="98"/>
    </location>
    <ligand>
        <name>Cu cation</name>
        <dbReference type="ChEBI" id="CHEBI:23378"/>
    </ligand>
</feature>
<evidence type="ECO:0000313" key="11">
    <source>
        <dbReference type="Proteomes" id="UP000203464"/>
    </source>
</evidence>
<evidence type="ECO:0000256" key="3">
    <source>
        <dbReference type="ARBA" id="ARBA00022723"/>
    </source>
</evidence>
<dbReference type="AlphaFoldDB" id="A0A238JNZ9"/>
<dbReference type="InterPro" id="IPR019546">
    <property type="entry name" value="TAT_signal_bac_arc"/>
</dbReference>
<dbReference type="Proteomes" id="UP000203464">
    <property type="component" value="Unassembled WGS sequence"/>
</dbReference>
<dbReference type="Gene3D" id="2.60.40.420">
    <property type="entry name" value="Cupredoxins - blue copper proteins"/>
    <property type="match status" value="1"/>
</dbReference>
<proteinExistence type="predicted"/>
<dbReference type="EMBL" id="FXYD01000001">
    <property type="protein sequence ID" value="SMX31602.1"/>
    <property type="molecule type" value="Genomic_DNA"/>
</dbReference>
<organism evidence="10 11">
    <name type="scientific">Octadecabacter ascidiaceicola</name>
    <dbReference type="NCBI Taxonomy" id="1655543"/>
    <lineage>
        <taxon>Bacteria</taxon>
        <taxon>Pseudomonadati</taxon>
        <taxon>Pseudomonadota</taxon>
        <taxon>Alphaproteobacteria</taxon>
        <taxon>Rhodobacterales</taxon>
        <taxon>Roseobacteraceae</taxon>
        <taxon>Octadecabacter</taxon>
    </lineage>
</organism>
<keyword evidence="11" id="KW-1185">Reference proteome</keyword>
<dbReference type="PROSITE" id="PS51318">
    <property type="entry name" value="TAT"/>
    <property type="match status" value="1"/>
</dbReference>
<gene>
    <name evidence="10" type="primary">mauC</name>
    <name evidence="10" type="ORF">OCA8868_00444</name>
</gene>
<comment type="subcellular location">
    <subcellularLocation>
        <location evidence="1">Periplasm</location>
    </subcellularLocation>
</comment>
<reference evidence="11" key="1">
    <citation type="submission" date="2017-05" db="EMBL/GenBank/DDBJ databases">
        <authorList>
            <person name="Rodrigo-Torres L."/>
            <person name="Arahal R. D."/>
            <person name="Lucena T."/>
        </authorList>
    </citation>
    <scope>NUCLEOTIDE SEQUENCE [LARGE SCALE GENOMIC DNA]</scope>
    <source>
        <strain evidence="11">CECT 8868</strain>
    </source>
</reference>
<evidence type="ECO:0000256" key="2">
    <source>
        <dbReference type="ARBA" id="ARBA00022448"/>
    </source>
</evidence>
<keyword evidence="5" id="KW-0249">Electron transport</keyword>
<dbReference type="InterPro" id="IPR035668">
    <property type="entry name" value="Amicyanin"/>
</dbReference>
<comment type="cofactor">
    <cofactor evidence="7">
        <name>Cu cation</name>
        <dbReference type="ChEBI" id="CHEBI:23378"/>
    </cofactor>
    <text evidence="7">Binds 1 copper ion per subunit.</text>
</comment>
<dbReference type="InterPro" id="IPR006311">
    <property type="entry name" value="TAT_signal"/>
</dbReference>
<dbReference type="PRINTS" id="PR00155">
    <property type="entry name" value="AMICYANIN"/>
</dbReference>
<dbReference type="InterPro" id="IPR028871">
    <property type="entry name" value="BlueCu_1_BS"/>
</dbReference>
<dbReference type="GO" id="GO:0042597">
    <property type="term" value="C:periplasmic space"/>
    <property type="evidence" value="ECO:0007669"/>
    <property type="project" value="UniProtKB-SubCell"/>
</dbReference>
<dbReference type="NCBIfam" id="TIGR01409">
    <property type="entry name" value="TAT_signal_seq"/>
    <property type="match status" value="1"/>
</dbReference>
<dbReference type="GO" id="GO:0005507">
    <property type="term" value="F:copper ion binding"/>
    <property type="evidence" value="ECO:0007669"/>
    <property type="project" value="InterPro"/>
</dbReference>
<feature type="binding site" evidence="7">
    <location>
        <position position="101"/>
    </location>
    <ligand>
        <name>Cu cation</name>
        <dbReference type="ChEBI" id="CHEBI:23378"/>
    </ligand>
</feature>
<dbReference type="InterPro" id="IPR052721">
    <property type="entry name" value="ET_Amicyanin"/>
</dbReference>
<feature type="signal peptide" evidence="8">
    <location>
        <begin position="1"/>
        <end position="27"/>
    </location>
</feature>
<keyword evidence="4" id="KW-0574">Periplasm</keyword>
<dbReference type="RefSeq" id="WP_245847992.1">
    <property type="nucleotide sequence ID" value="NZ_FXYD01000001.1"/>
</dbReference>
<dbReference type="PANTHER" id="PTHR36507:SF1">
    <property type="entry name" value="BLL1555 PROTEIN"/>
    <property type="match status" value="1"/>
</dbReference>
<keyword evidence="6 7" id="KW-0186">Copper</keyword>
<evidence type="ECO:0000256" key="6">
    <source>
        <dbReference type="ARBA" id="ARBA00023008"/>
    </source>
</evidence>
<keyword evidence="3 7" id="KW-0479">Metal-binding</keyword>
<name>A0A238JNZ9_9RHOB</name>
<evidence type="ECO:0000313" key="10">
    <source>
        <dbReference type="EMBL" id="SMX31602.1"/>
    </source>
</evidence>
<feature type="binding site" evidence="7">
    <location>
        <position position="63"/>
    </location>
    <ligand>
        <name>Cu cation</name>
        <dbReference type="ChEBI" id="CHEBI:23378"/>
    </ligand>
</feature>
<accession>A0A238JNZ9</accession>
<dbReference type="CDD" id="cd13921">
    <property type="entry name" value="Amicyanin"/>
    <property type="match status" value="1"/>
</dbReference>
<evidence type="ECO:0000256" key="7">
    <source>
        <dbReference type="PIRSR" id="PIRSR602386-1"/>
    </source>
</evidence>
<protein>
    <submittedName>
        <fullName evidence="10">Amicyanin</fullName>
    </submittedName>
</protein>
<dbReference type="SUPFAM" id="SSF49503">
    <property type="entry name" value="Cupredoxins"/>
    <property type="match status" value="1"/>
</dbReference>
<dbReference type="InterPro" id="IPR001235">
    <property type="entry name" value="Copper_blue_Plastocyanin"/>
</dbReference>
<evidence type="ECO:0000256" key="5">
    <source>
        <dbReference type="ARBA" id="ARBA00022982"/>
    </source>
</evidence>
<dbReference type="GO" id="GO:0009055">
    <property type="term" value="F:electron transfer activity"/>
    <property type="evidence" value="ECO:0007669"/>
    <property type="project" value="InterPro"/>
</dbReference>
<keyword evidence="8" id="KW-0732">Signal</keyword>
<feature type="chain" id="PRO_5012330818" evidence="8">
    <location>
        <begin position="28"/>
        <end position="111"/>
    </location>
</feature>
<keyword evidence="2" id="KW-0813">Transport</keyword>
<dbReference type="InterPro" id="IPR000923">
    <property type="entry name" value="BlueCu_1"/>
</dbReference>
<dbReference type="PRINTS" id="PR00156">
    <property type="entry name" value="COPPERBLUE"/>
</dbReference>
<evidence type="ECO:0000256" key="1">
    <source>
        <dbReference type="ARBA" id="ARBA00004418"/>
    </source>
</evidence>
<evidence type="ECO:0000256" key="4">
    <source>
        <dbReference type="ARBA" id="ARBA00022764"/>
    </source>
</evidence>
<dbReference type="InterPro" id="IPR002386">
    <property type="entry name" value="Amicyanin/Pseudoazurin"/>
</dbReference>
<evidence type="ECO:0000259" key="9">
    <source>
        <dbReference type="Pfam" id="PF00127"/>
    </source>
</evidence>
<dbReference type="PANTHER" id="PTHR36507">
    <property type="entry name" value="BLL1555 PROTEIN"/>
    <property type="match status" value="1"/>
</dbReference>
<feature type="binding site" evidence="7">
    <location>
        <position position="104"/>
    </location>
    <ligand>
        <name>Cu cation</name>
        <dbReference type="ChEBI" id="CHEBI:23378"/>
    </ligand>
</feature>
<dbReference type="Pfam" id="PF00127">
    <property type="entry name" value="Copper-bind"/>
    <property type="match status" value="1"/>
</dbReference>
<evidence type="ECO:0000256" key="8">
    <source>
        <dbReference type="SAM" id="SignalP"/>
    </source>
</evidence>
<feature type="domain" description="Blue (type 1) copper" evidence="9">
    <location>
        <begin position="30"/>
        <end position="110"/>
    </location>
</feature>
<dbReference type="InterPro" id="IPR008972">
    <property type="entry name" value="Cupredoxin"/>
</dbReference>